<organism evidence="1 2">
    <name type="scientific">Agathobacter rectalis</name>
    <dbReference type="NCBI Taxonomy" id="39491"/>
    <lineage>
        <taxon>Bacteria</taxon>
        <taxon>Bacillati</taxon>
        <taxon>Bacillota</taxon>
        <taxon>Clostridia</taxon>
        <taxon>Lachnospirales</taxon>
        <taxon>Lachnospiraceae</taxon>
        <taxon>Agathobacter</taxon>
    </lineage>
</organism>
<dbReference type="RefSeq" id="WP_118332916.1">
    <property type="nucleotide sequence ID" value="NZ_QSFZ01000009.1"/>
</dbReference>
<dbReference type="AlphaFoldDB" id="A0A413U2J1"/>
<reference evidence="1 2" key="1">
    <citation type="submission" date="2018-08" db="EMBL/GenBank/DDBJ databases">
        <title>A genome reference for cultivated species of the human gut microbiota.</title>
        <authorList>
            <person name="Zou Y."/>
            <person name="Xue W."/>
            <person name="Luo G."/>
        </authorList>
    </citation>
    <scope>NUCLEOTIDE SEQUENCE [LARGE SCALE GENOMIC DNA]</scope>
    <source>
        <strain evidence="1 2">AM42-17AT</strain>
    </source>
</reference>
<dbReference type="EMBL" id="QSFZ01000009">
    <property type="protein sequence ID" value="RHA91505.1"/>
    <property type="molecule type" value="Genomic_DNA"/>
</dbReference>
<proteinExistence type="predicted"/>
<comment type="caution">
    <text evidence="1">The sequence shown here is derived from an EMBL/GenBank/DDBJ whole genome shotgun (WGS) entry which is preliminary data.</text>
</comment>
<dbReference type="Proteomes" id="UP000286220">
    <property type="component" value="Unassembled WGS sequence"/>
</dbReference>
<protein>
    <submittedName>
        <fullName evidence="1">Uncharacterized protein</fullName>
    </submittedName>
</protein>
<evidence type="ECO:0000313" key="1">
    <source>
        <dbReference type="EMBL" id="RHA91505.1"/>
    </source>
</evidence>
<sequence length="116" mass="13141">MWISAVSATFLWIFPAVSLWFGELFCGFQRFQLLFSRIFPAFGLDWGAVLEVLWITATQGLQGIEQGIVQGRREERISTLVTFFKNDGTVAAAKQMLNSSDDDIKTAKERLSMIEE</sequence>
<accession>A0A413U2J1</accession>
<name>A0A413U2J1_9FIRM</name>
<gene>
    <name evidence="1" type="ORF">DW912_09440</name>
</gene>
<evidence type="ECO:0000313" key="2">
    <source>
        <dbReference type="Proteomes" id="UP000286220"/>
    </source>
</evidence>